<dbReference type="InterPro" id="IPR000131">
    <property type="entry name" value="ATP_synth_F1_gsu"/>
</dbReference>
<dbReference type="GO" id="GO:0005524">
    <property type="term" value="F:ATP binding"/>
    <property type="evidence" value="ECO:0007669"/>
    <property type="project" value="UniProtKB-UniRule"/>
</dbReference>
<organism evidence="12 13">
    <name type="scientific">Thermoflavimicrobium dichotomicum</name>
    <dbReference type="NCBI Taxonomy" id="46223"/>
    <lineage>
        <taxon>Bacteria</taxon>
        <taxon>Bacillati</taxon>
        <taxon>Bacillota</taxon>
        <taxon>Bacilli</taxon>
        <taxon>Bacillales</taxon>
        <taxon>Thermoactinomycetaceae</taxon>
        <taxon>Thermoflavimicrobium</taxon>
    </lineage>
</organism>
<dbReference type="Gene3D" id="3.40.1380.10">
    <property type="match status" value="1"/>
</dbReference>
<dbReference type="GO" id="GO:0005886">
    <property type="term" value="C:plasma membrane"/>
    <property type="evidence" value="ECO:0007669"/>
    <property type="project" value="UniProtKB-SubCell"/>
</dbReference>
<dbReference type="PROSITE" id="PS00153">
    <property type="entry name" value="ATPASE_GAMMA"/>
    <property type="match status" value="1"/>
</dbReference>
<dbReference type="GO" id="GO:0045259">
    <property type="term" value="C:proton-transporting ATP synthase complex"/>
    <property type="evidence" value="ECO:0007669"/>
    <property type="project" value="UniProtKB-KW"/>
</dbReference>
<dbReference type="RefSeq" id="WP_093227333.1">
    <property type="nucleotide sequence ID" value="NZ_FORR01000001.1"/>
</dbReference>
<evidence type="ECO:0000256" key="9">
    <source>
        <dbReference type="ARBA" id="ARBA00023310"/>
    </source>
</evidence>
<dbReference type="FunFam" id="1.10.287.80:FF:000003">
    <property type="entry name" value="ATP synthase gamma chain, chloroplastic"/>
    <property type="match status" value="1"/>
</dbReference>
<sequence length="290" mass="32591">MAKMREIKRRIRSVENTKKITSAMKMVAAAKLRRAQERAEASRPYADKMREVIMNLAQGTKSNHPMLVSRPVHKTGYLVITSDRGLAGGYDGNLLRLLLQNLKKRHQSQDEYVLFVIGRKGLSFLEKKGLPVIGSVTGLSDSPSFAEIKQIASNAVGLYEEGKYDELYILYNEFVNPVVQRPTEKRLLPLDTEQFESKEKEGDLKTLYEYEPSQEEVLAEILPRYAESLIYSSLMDAKASYFAAQMTAMGNATDNATEMIEQLTLEYNKARQAAITQEIAEIVAGANALQ</sequence>
<keyword evidence="4 11" id="KW-0813">Transport</keyword>
<keyword evidence="13" id="KW-1185">Reference proteome</keyword>
<evidence type="ECO:0000256" key="4">
    <source>
        <dbReference type="ARBA" id="ARBA00022448"/>
    </source>
</evidence>
<keyword evidence="9 11" id="KW-0066">ATP synthesis</keyword>
<keyword evidence="5 11" id="KW-0375">Hydrogen ion transport</keyword>
<comment type="function">
    <text evidence="1 11">Produces ATP from ADP in the presence of a proton gradient across the membrane. The gamma chain is believed to be important in regulating ATPase activity and the flow of protons through the CF(0) complex.</text>
</comment>
<dbReference type="Proteomes" id="UP000199545">
    <property type="component" value="Unassembled WGS sequence"/>
</dbReference>
<dbReference type="SUPFAM" id="SSF52943">
    <property type="entry name" value="ATP synthase (F1-ATPase), gamma subunit"/>
    <property type="match status" value="1"/>
</dbReference>
<evidence type="ECO:0000256" key="5">
    <source>
        <dbReference type="ARBA" id="ARBA00022781"/>
    </source>
</evidence>
<comment type="subunit">
    <text evidence="11">F-type ATPases have 2 components, CF(1) - the catalytic core - and CF(0) - the membrane proton channel. CF(1) has five subunits: alpha(3), beta(3), gamma(1), delta(1), epsilon(1). CF(0) has three main subunits: a, b and c.</text>
</comment>
<evidence type="ECO:0000256" key="8">
    <source>
        <dbReference type="ARBA" id="ARBA00023196"/>
    </source>
</evidence>
<comment type="similarity">
    <text evidence="3 11">Belongs to the ATPase gamma chain family.</text>
</comment>
<keyword evidence="6 11" id="KW-0406">Ion transport</keyword>
<evidence type="ECO:0000256" key="6">
    <source>
        <dbReference type="ARBA" id="ARBA00023065"/>
    </source>
</evidence>
<gene>
    <name evidence="11" type="primary">atpG</name>
    <name evidence="12" type="ORF">SAMN05421852_101298</name>
</gene>
<dbReference type="PANTHER" id="PTHR11693">
    <property type="entry name" value="ATP SYNTHASE GAMMA CHAIN"/>
    <property type="match status" value="1"/>
</dbReference>
<comment type="subcellular location">
    <subcellularLocation>
        <location evidence="11">Cell membrane</location>
        <topology evidence="11">Peripheral membrane protein</topology>
    </subcellularLocation>
    <subcellularLocation>
        <location evidence="2">Membrane</location>
        <topology evidence="2">Peripheral membrane protein</topology>
    </subcellularLocation>
    <subcellularLocation>
        <location evidence="10">Thylakoid</location>
    </subcellularLocation>
</comment>
<dbReference type="PRINTS" id="PR00126">
    <property type="entry name" value="ATPASEGAMMA"/>
</dbReference>
<dbReference type="InterPro" id="IPR035968">
    <property type="entry name" value="ATP_synth_F1_ATPase_gsu"/>
</dbReference>
<dbReference type="HAMAP" id="MF_00815">
    <property type="entry name" value="ATP_synth_gamma_bact"/>
    <property type="match status" value="1"/>
</dbReference>
<evidence type="ECO:0000256" key="1">
    <source>
        <dbReference type="ARBA" id="ARBA00003456"/>
    </source>
</evidence>
<evidence type="ECO:0000256" key="10">
    <source>
        <dbReference type="ARBA" id="ARBA00060385"/>
    </source>
</evidence>
<dbReference type="CDD" id="cd12151">
    <property type="entry name" value="F1-ATPase_gamma"/>
    <property type="match status" value="1"/>
</dbReference>
<dbReference type="GO" id="GO:0009579">
    <property type="term" value="C:thylakoid"/>
    <property type="evidence" value="ECO:0007669"/>
    <property type="project" value="UniProtKB-SubCell"/>
</dbReference>
<evidence type="ECO:0000256" key="11">
    <source>
        <dbReference type="HAMAP-Rule" id="MF_00815"/>
    </source>
</evidence>
<dbReference type="PANTHER" id="PTHR11693:SF22">
    <property type="entry name" value="ATP SYNTHASE SUBUNIT GAMMA, MITOCHONDRIAL"/>
    <property type="match status" value="1"/>
</dbReference>
<dbReference type="InterPro" id="IPR023632">
    <property type="entry name" value="ATP_synth_F1_gsu_CS"/>
</dbReference>
<evidence type="ECO:0000313" key="13">
    <source>
        <dbReference type="Proteomes" id="UP000199545"/>
    </source>
</evidence>
<dbReference type="Pfam" id="PF00231">
    <property type="entry name" value="ATP-synt"/>
    <property type="match status" value="1"/>
</dbReference>
<protein>
    <recommendedName>
        <fullName evidence="11">ATP synthase gamma chain</fullName>
    </recommendedName>
    <alternativeName>
        <fullName evidence="11">ATP synthase F1 sector gamma subunit</fullName>
    </alternativeName>
    <alternativeName>
        <fullName evidence="11">F-ATPase gamma subunit</fullName>
    </alternativeName>
</protein>
<dbReference type="GO" id="GO:0042777">
    <property type="term" value="P:proton motive force-driven plasma membrane ATP synthesis"/>
    <property type="evidence" value="ECO:0007669"/>
    <property type="project" value="UniProtKB-UniRule"/>
</dbReference>
<evidence type="ECO:0000313" key="12">
    <source>
        <dbReference type="EMBL" id="SFI66480.1"/>
    </source>
</evidence>
<proteinExistence type="inferred from homology"/>
<evidence type="ECO:0000256" key="2">
    <source>
        <dbReference type="ARBA" id="ARBA00004170"/>
    </source>
</evidence>
<dbReference type="AlphaFoldDB" id="A0A1I3K2E1"/>
<dbReference type="NCBIfam" id="TIGR01146">
    <property type="entry name" value="ATPsyn_F1gamma"/>
    <property type="match status" value="1"/>
</dbReference>
<name>A0A1I3K2E1_9BACL</name>
<dbReference type="GO" id="GO:0046933">
    <property type="term" value="F:proton-transporting ATP synthase activity, rotational mechanism"/>
    <property type="evidence" value="ECO:0007669"/>
    <property type="project" value="UniProtKB-UniRule"/>
</dbReference>
<keyword evidence="8 11" id="KW-0139">CF(1)</keyword>
<dbReference type="STRING" id="46223.SAMN05421852_101298"/>
<evidence type="ECO:0000256" key="3">
    <source>
        <dbReference type="ARBA" id="ARBA00007681"/>
    </source>
</evidence>
<keyword evidence="7 11" id="KW-0472">Membrane</keyword>
<dbReference type="Gene3D" id="1.10.287.80">
    <property type="entry name" value="ATP synthase, gamma subunit, helix hairpin domain"/>
    <property type="match status" value="1"/>
</dbReference>
<reference evidence="12 13" key="1">
    <citation type="submission" date="2016-10" db="EMBL/GenBank/DDBJ databases">
        <authorList>
            <person name="de Groot N.N."/>
        </authorList>
    </citation>
    <scope>NUCLEOTIDE SEQUENCE [LARGE SCALE GENOMIC DNA]</scope>
    <source>
        <strain evidence="12 13">DSM 44778</strain>
    </source>
</reference>
<keyword evidence="11" id="KW-1003">Cell membrane</keyword>
<dbReference type="EMBL" id="FORR01000001">
    <property type="protein sequence ID" value="SFI66480.1"/>
    <property type="molecule type" value="Genomic_DNA"/>
</dbReference>
<dbReference type="OrthoDB" id="9812769at2"/>
<accession>A0A1I3K2E1</accession>
<evidence type="ECO:0000256" key="7">
    <source>
        <dbReference type="ARBA" id="ARBA00023136"/>
    </source>
</evidence>